<sequence length="65" mass="6698">MTSPVAGSLSPVERHRSVSPRSDFLAIPEFGSPNYPTSASSPTSLSVPGSWWGFGSVVIGGAGDY</sequence>
<comment type="caution">
    <text evidence="2">The sequence shown here is derived from an EMBL/GenBank/DDBJ whole genome shotgun (WGS) entry which is preliminary data.</text>
</comment>
<keyword evidence="3" id="KW-1185">Reference proteome</keyword>
<evidence type="ECO:0000256" key="1">
    <source>
        <dbReference type="SAM" id="MobiDB-lite"/>
    </source>
</evidence>
<organism evidence="2 3">
    <name type="scientific">Biomphalaria pfeifferi</name>
    <name type="common">Bloodfluke planorb</name>
    <name type="synonym">Freshwater snail</name>
    <dbReference type="NCBI Taxonomy" id="112525"/>
    <lineage>
        <taxon>Eukaryota</taxon>
        <taxon>Metazoa</taxon>
        <taxon>Spiralia</taxon>
        <taxon>Lophotrochozoa</taxon>
        <taxon>Mollusca</taxon>
        <taxon>Gastropoda</taxon>
        <taxon>Heterobranchia</taxon>
        <taxon>Euthyneura</taxon>
        <taxon>Panpulmonata</taxon>
        <taxon>Hygrophila</taxon>
        <taxon>Lymnaeoidea</taxon>
        <taxon>Planorbidae</taxon>
        <taxon>Biomphalaria</taxon>
    </lineage>
</organism>
<reference evidence="2" key="1">
    <citation type="journal article" date="2023" name="PLoS Negl. Trop. Dis.">
        <title>A genome sequence for Biomphalaria pfeifferi, the major vector snail for the human-infecting parasite Schistosoma mansoni.</title>
        <authorList>
            <person name="Bu L."/>
            <person name="Lu L."/>
            <person name="Laidemitt M.R."/>
            <person name="Zhang S.M."/>
            <person name="Mutuku M."/>
            <person name="Mkoji G."/>
            <person name="Steinauer M."/>
            <person name="Loker E.S."/>
        </authorList>
    </citation>
    <scope>NUCLEOTIDE SEQUENCE</scope>
    <source>
        <strain evidence="2">KasaAsao</strain>
    </source>
</reference>
<dbReference type="AlphaFoldDB" id="A0AAD8B1M9"/>
<protein>
    <submittedName>
        <fullName evidence="2">Uncharacterized protein</fullName>
    </submittedName>
</protein>
<dbReference type="EMBL" id="JASAOG010000189">
    <property type="protein sequence ID" value="KAK0044955.1"/>
    <property type="molecule type" value="Genomic_DNA"/>
</dbReference>
<accession>A0AAD8B1M9</accession>
<feature type="region of interest" description="Disordered" evidence="1">
    <location>
        <begin position="1"/>
        <end position="20"/>
    </location>
</feature>
<dbReference type="Proteomes" id="UP001233172">
    <property type="component" value="Unassembled WGS sequence"/>
</dbReference>
<reference evidence="2" key="2">
    <citation type="submission" date="2023-04" db="EMBL/GenBank/DDBJ databases">
        <authorList>
            <person name="Bu L."/>
            <person name="Lu L."/>
            <person name="Laidemitt M.R."/>
            <person name="Zhang S.M."/>
            <person name="Mutuku M."/>
            <person name="Mkoji G."/>
            <person name="Steinauer M."/>
            <person name="Loker E.S."/>
        </authorList>
    </citation>
    <scope>NUCLEOTIDE SEQUENCE</scope>
    <source>
        <strain evidence="2">KasaAsao</strain>
        <tissue evidence="2">Whole Snail</tissue>
    </source>
</reference>
<feature type="non-terminal residue" evidence="2">
    <location>
        <position position="65"/>
    </location>
</feature>
<evidence type="ECO:0000313" key="2">
    <source>
        <dbReference type="EMBL" id="KAK0044955.1"/>
    </source>
</evidence>
<evidence type="ECO:0000313" key="3">
    <source>
        <dbReference type="Proteomes" id="UP001233172"/>
    </source>
</evidence>
<proteinExistence type="predicted"/>
<name>A0AAD8B1M9_BIOPF</name>
<gene>
    <name evidence="2" type="ORF">Bpfe_025640</name>
</gene>